<evidence type="ECO:0000313" key="1">
    <source>
        <dbReference type="EMBL" id="MBI3127576.1"/>
    </source>
</evidence>
<dbReference type="Proteomes" id="UP000782312">
    <property type="component" value="Unassembled WGS sequence"/>
</dbReference>
<sequence length="93" mass="9922">MDPKTCRKRLHLALRTISQDTLVKHAGLRLNFGPNDLTDVKLTPAPKGSEGINFGSFQQAMAAAVDALTEEALGKGRSVSLTFADGKVATEIL</sequence>
<reference evidence="1" key="1">
    <citation type="submission" date="2020-07" db="EMBL/GenBank/DDBJ databases">
        <title>Huge and variable diversity of episymbiotic CPR bacteria and DPANN archaea in groundwater ecosystems.</title>
        <authorList>
            <person name="He C.Y."/>
            <person name="Keren R."/>
            <person name="Whittaker M."/>
            <person name="Farag I.F."/>
            <person name="Doudna J."/>
            <person name="Cate J.H.D."/>
            <person name="Banfield J.F."/>
        </authorList>
    </citation>
    <scope>NUCLEOTIDE SEQUENCE</scope>
    <source>
        <strain evidence="1">NC_groundwater_763_Ag_S-0.2um_68_21</strain>
    </source>
</reference>
<gene>
    <name evidence="1" type="ORF">HYZ11_08240</name>
</gene>
<accession>A0A932HXU0</accession>
<dbReference type="AlphaFoldDB" id="A0A932HXU0"/>
<name>A0A932HXU0_UNCTE</name>
<protein>
    <submittedName>
        <fullName evidence="1">Uncharacterized protein</fullName>
    </submittedName>
</protein>
<organism evidence="1 2">
    <name type="scientific">Tectimicrobiota bacterium</name>
    <dbReference type="NCBI Taxonomy" id="2528274"/>
    <lineage>
        <taxon>Bacteria</taxon>
        <taxon>Pseudomonadati</taxon>
        <taxon>Nitrospinota/Tectimicrobiota group</taxon>
        <taxon>Candidatus Tectimicrobiota</taxon>
    </lineage>
</organism>
<evidence type="ECO:0000313" key="2">
    <source>
        <dbReference type="Proteomes" id="UP000782312"/>
    </source>
</evidence>
<proteinExistence type="predicted"/>
<dbReference type="EMBL" id="JACPUR010000018">
    <property type="protein sequence ID" value="MBI3127576.1"/>
    <property type="molecule type" value="Genomic_DNA"/>
</dbReference>
<comment type="caution">
    <text evidence="1">The sequence shown here is derived from an EMBL/GenBank/DDBJ whole genome shotgun (WGS) entry which is preliminary data.</text>
</comment>